<feature type="transmembrane region" description="Helical" evidence="16">
    <location>
        <begin position="292"/>
        <end position="313"/>
    </location>
</feature>
<evidence type="ECO:0000256" key="16">
    <source>
        <dbReference type="RuleBase" id="RU363061"/>
    </source>
</evidence>
<keyword evidence="16" id="KW-1003">Cell membrane</keyword>
<evidence type="ECO:0000256" key="13">
    <source>
        <dbReference type="ARBA" id="ARBA00023136"/>
    </source>
</evidence>
<keyword evidence="10 16" id="KW-1133">Transmembrane helix</keyword>
<keyword evidence="20" id="KW-1185">Reference proteome</keyword>
<dbReference type="EMBL" id="FXTH01000005">
    <property type="protein sequence ID" value="SMO55879.1"/>
    <property type="molecule type" value="Genomic_DNA"/>
</dbReference>
<comment type="catalytic activity">
    <reaction evidence="14 16">
        <text>4 Fe(II)-[cytochrome c] + O2 + 8 H(+)(in) = 4 Fe(III)-[cytochrome c] + 2 H2O + 4 H(+)(out)</text>
        <dbReference type="Rhea" id="RHEA:11436"/>
        <dbReference type="Rhea" id="RHEA-COMP:10350"/>
        <dbReference type="Rhea" id="RHEA-COMP:14399"/>
        <dbReference type="ChEBI" id="CHEBI:15377"/>
        <dbReference type="ChEBI" id="CHEBI:15378"/>
        <dbReference type="ChEBI" id="CHEBI:15379"/>
        <dbReference type="ChEBI" id="CHEBI:29033"/>
        <dbReference type="ChEBI" id="CHEBI:29034"/>
        <dbReference type="EC" id="7.1.1.9"/>
    </reaction>
</comment>
<dbReference type="NCBIfam" id="TIGR02891">
    <property type="entry name" value="CtaD_CoxA"/>
    <property type="match status" value="1"/>
</dbReference>
<dbReference type="EC" id="7.1.1.9" evidence="16"/>
<dbReference type="InterPro" id="IPR023616">
    <property type="entry name" value="Cyt_c_oxase-like_su1_dom"/>
</dbReference>
<proteinExistence type="inferred from homology"/>
<dbReference type="RefSeq" id="WP_142713906.1">
    <property type="nucleotide sequence ID" value="NZ_FXTH01000005.1"/>
</dbReference>
<dbReference type="InterPro" id="IPR014241">
    <property type="entry name" value="Cyt_c_oxidase_su1_bac"/>
</dbReference>
<feature type="transmembrane region" description="Helical" evidence="16">
    <location>
        <begin position="87"/>
        <end position="112"/>
    </location>
</feature>
<keyword evidence="6 15" id="KW-0812">Transmembrane</keyword>
<evidence type="ECO:0000256" key="10">
    <source>
        <dbReference type="ARBA" id="ARBA00022989"/>
    </source>
</evidence>
<comment type="function">
    <text evidence="16">Cytochrome c oxidase is the component of the respiratory chain that catalyzes the reduction of oxygen to water. Subunits 1-3 form the functional core of the enzyme complex. CO I is the catalytic subunit of the enzyme. Electrons originating in cytochrome c are transferred via the copper A center of subunit 2 and heme A of subunit 1 to the bimetallic center formed by heme A3 and copper B.</text>
</comment>
<evidence type="ECO:0000259" key="18">
    <source>
        <dbReference type="PROSITE" id="PS50855"/>
    </source>
</evidence>
<dbReference type="GO" id="GO:0046872">
    <property type="term" value="F:metal ion binding"/>
    <property type="evidence" value="ECO:0007669"/>
    <property type="project" value="UniProtKB-KW"/>
</dbReference>
<keyword evidence="4 15" id="KW-0349">Heme</keyword>
<evidence type="ECO:0000256" key="1">
    <source>
        <dbReference type="ARBA" id="ARBA00004141"/>
    </source>
</evidence>
<dbReference type="InterPro" id="IPR000883">
    <property type="entry name" value="Cyt_C_Oxase_1"/>
</dbReference>
<dbReference type="Pfam" id="PF00115">
    <property type="entry name" value="COX1"/>
    <property type="match status" value="1"/>
</dbReference>
<dbReference type="Proteomes" id="UP000317593">
    <property type="component" value="Unassembled WGS sequence"/>
</dbReference>
<feature type="domain" description="Cytochrome oxidase subunit I profile" evidence="18">
    <location>
        <begin position="30"/>
        <end position="537"/>
    </location>
</feature>
<evidence type="ECO:0000256" key="6">
    <source>
        <dbReference type="ARBA" id="ARBA00022692"/>
    </source>
</evidence>
<dbReference type="SUPFAM" id="SSF81442">
    <property type="entry name" value="Cytochrome c oxidase subunit I-like"/>
    <property type="match status" value="1"/>
</dbReference>
<feature type="transmembrane region" description="Helical" evidence="16">
    <location>
        <begin position="171"/>
        <end position="191"/>
    </location>
</feature>
<protein>
    <recommendedName>
        <fullName evidence="16">Cytochrome c oxidase subunit 1</fullName>
        <ecNumber evidence="16">7.1.1.9</ecNumber>
    </recommendedName>
</protein>
<feature type="transmembrane region" description="Helical" evidence="16">
    <location>
        <begin position="474"/>
        <end position="498"/>
    </location>
</feature>
<evidence type="ECO:0000256" key="12">
    <source>
        <dbReference type="ARBA" id="ARBA00023008"/>
    </source>
</evidence>
<dbReference type="PANTHER" id="PTHR10422:SF18">
    <property type="entry name" value="CYTOCHROME C OXIDASE SUBUNIT 1"/>
    <property type="match status" value="1"/>
</dbReference>
<dbReference type="PROSITE" id="PS00077">
    <property type="entry name" value="COX1_CUB"/>
    <property type="match status" value="1"/>
</dbReference>
<evidence type="ECO:0000256" key="17">
    <source>
        <dbReference type="SAM" id="MobiDB-lite"/>
    </source>
</evidence>
<dbReference type="Gene3D" id="1.20.210.10">
    <property type="entry name" value="Cytochrome c oxidase-like, subunit I domain"/>
    <property type="match status" value="1"/>
</dbReference>
<feature type="transmembrane region" description="Helical" evidence="16">
    <location>
        <begin position="212"/>
        <end position="236"/>
    </location>
</feature>
<feature type="transmembrane region" description="Helical" evidence="16">
    <location>
        <begin position="434"/>
        <end position="454"/>
    </location>
</feature>
<keyword evidence="7 16" id="KW-0479">Metal-binding</keyword>
<dbReference type="GO" id="GO:0015990">
    <property type="term" value="P:electron transport coupled proton transport"/>
    <property type="evidence" value="ECO:0007669"/>
    <property type="project" value="InterPro"/>
</dbReference>
<evidence type="ECO:0000313" key="19">
    <source>
        <dbReference type="EMBL" id="SMO55879.1"/>
    </source>
</evidence>
<dbReference type="GO" id="GO:0004129">
    <property type="term" value="F:cytochrome-c oxidase activity"/>
    <property type="evidence" value="ECO:0007669"/>
    <property type="project" value="UniProtKB-EC"/>
</dbReference>
<evidence type="ECO:0000256" key="9">
    <source>
        <dbReference type="ARBA" id="ARBA00022982"/>
    </source>
</evidence>
<keyword evidence="3 15" id="KW-0813">Transport</keyword>
<gene>
    <name evidence="19" type="ORF">SAMN06265218_105154</name>
</gene>
<evidence type="ECO:0000256" key="3">
    <source>
        <dbReference type="ARBA" id="ARBA00022448"/>
    </source>
</evidence>
<evidence type="ECO:0000256" key="7">
    <source>
        <dbReference type="ARBA" id="ARBA00022723"/>
    </source>
</evidence>
<dbReference type="PANTHER" id="PTHR10422">
    <property type="entry name" value="CYTOCHROME C OXIDASE SUBUNIT 1"/>
    <property type="match status" value="1"/>
</dbReference>
<dbReference type="PRINTS" id="PR01165">
    <property type="entry name" value="CYCOXIDASEI"/>
</dbReference>
<dbReference type="GO" id="GO:0020037">
    <property type="term" value="F:heme binding"/>
    <property type="evidence" value="ECO:0007669"/>
    <property type="project" value="InterPro"/>
</dbReference>
<evidence type="ECO:0000256" key="15">
    <source>
        <dbReference type="RuleBase" id="RU000370"/>
    </source>
</evidence>
<dbReference type="PROSITE" id="PS50855">
    <property type="entry name" value="COX1"/>
    <property type="match status" value="1"/>
</dbReference>
<reference evidence="19 20" key="1">
    <citation type="submission" date="2017-05" db="EMBL/GenBank/DDBJ databases">
        <authorList>
            <person name="Varghese N."/>
            <person name="Submissions S."/>
        </authorList>
    </citation>
    <scope>NUCLEOTIDE SEQUENCE [LARGE SCALE GENOMIC DNA]</scope>
    <source>
        <strain evidence="19 20">DSM 21194</strain>
    </source>
</reference>
<evidence type="ECO:0000256" key="4">
    <source>
        <dbReference type="ARBA" id="ARBA00022617"/>
    </source>
</evidence>
<evidence type="ECO:0000256" key="8">
    <source>
        <dbReference type="ARBA" id="ARBA00022967"/>
    </source>
</evidence>
<dbReference type="UniPathway" id="UPA00705"/>
<comment type="similarity">
    <text evidence="15">Belongs to the heme-copper respiratory oxidase family.</text>
</comment>
<comment type="subcellular location">
    <subcellularLocation>
        <location evidence="16">Cell membrane</location>
        <topology evidence="16">Multi-pass membrane protein</topology>
    </subcellularLocation>
    <subcellularLocation>
        <location evidence="1">Membrane</location>
        <topology evidence="1">Multi-pass membrane protein</topology>
    </subcellularLocation>
</comment>
<dbReference type="InterPro" id="IPR023615">
    <property type="entry name" value="Cyt_c_Oxase_su1_BS"/>
</dbReference>
<dbReference type="AlphaFoldDB" id="A0A521C8V8"/>
<dbReference type="GO" id="GO:0005886">
    <property type="term" value="C:plasma membrane"/>
    <property type="evidence" value="ECO:0007669"/>
    <property type="project" value="UniProtKB-SubCell"/>
</dbReference>
<evidence type="ECO:0000256" key="11">
    <source>
        <dbReference type="ARBA" id="ARBA00023004"/>
    </source>
</evidence>
<accession>A0A521C8V8</accession>
<feature type="compositionally biased region" description="Polar residues" evidence="17">
    <location>
        <begin position="569"/>
        <end position="578"/>
    </location>
</feature>
<feature type="transmembrane region" description="Helical" evidence="16">
    <location>
        <begin position="256"/>
        <end position="280"/>
    </location>
</feature>
<sequence>MATAETNLKKIQVQRYEPESDPDQHYLNEETGLWAWLTTVDHKKIGLMYLASVTFFFFVGGIMALLVRTELWTPAKTFIEANTYNQIFTLHGAIMVFLFLVPSVPAALGNFFLPLQLGAKDVAFPRLNLLSYYLYVAGALIALISIVNGGIDTGWTFYTPYSSTTGGAVTIMTFGVFVIGFSSILTGVNFITTIHKMRAPGLSWDKLSLFCWSLYATSIIQILATPVLAITLALVGMERILGIGIFDPALGGDPVLYQHFFWFYSHPAVYIMIVPGFGIVSEVISTFSKKHIFGYWAIALSSLAIAFIGFLVWGHHMFVSGQASLASMVFSFLTFLVGIPTGIKMFNWTATLYKGSIRVASPLLYIFGFFFLFLVGGLTGIVLGSIALNVHLHDTYYVVAHFHFVMVGGMVMAFLAGVHYWWPKMTGRMYNETMAKISCVTIFIGFNVTFLPQFVMGSLGMPRRYFNYIEQFQIYHQISTVGSYILGIGFMMIFYYLIRSLYKGKKAEPNPWGSRALEWQVNSLPPLHNFHHTPVIINGPYDYHKPMDEFQLGLAENGHGHAPQHEAEVSSQEPTKAE</sequence>
<keyword evidence="9 15" id="KW-0249">Electron transport</keyword>
<comment type="pathway">
    <text evidence="2 16">Energy metabolism; oxidative phosphorylation.</text>
</comment>
<feature type="transmembrane region" description="Helical" evidence="16">
    <location>
        <begin position="325"/>
        <end position="343"/>
    </location>
</feature>
<keyword evidence="13 16" id="KW-0472">Membrane</keyword>
<evidence type="ECO:0000256" key="2">
    <source>
        <dbReference type="ARBA" id="ARBA00004673"/>
    </source>
</evidence>
<evidence type="ECO:0000313" key="20">
    <source>
        <dbReference type="Proteomes" id="UP000317593"/>
    </source>
</evidence>
<feature type="transmembrane region" description="Helical" evidence="16">
    <location>
        <begin position="363"/>
        <end position="388"/>
    </location>
</feature>
<organism evidence="19 20">
    <name type="scientific">Fodinibius sediminis</name>
    <dbReference type="NCBI Taxonomy" id="1214077"/>
    <lineage>
        <taxon>Bacteria</taxon>
        <taxon>Pseudomonadati</taxon>
        <taxon>Balneolota</taxon>
        <taxon>Balneolia</taxon>
        <taxon>Balneolales</taxon>
        <taxon>Balneolaceae</taxon>
        <taxon>Fodinibius</taxon>
    </lineage>
</organism>
<feature type="transmembrane region" description="Helical" evidence="16">
    <location>
        <begin position="400"/>
        <end position="422"/>
    </location>
</feature>
<evidence type="ECO:0000256" key="14">
    <source>
        <dbReference type="ARBA" id="ARBA00047816"/>
    </source>
</evidence>
<feature type="transmembrane region" description="Helical" evidence="16">
    <location>
        <begin position="47"/>
        <end position="67"/>
    </location>
</feature>
<keyword evidence="11 16" id="KW-0408">Iron</keyword>
<keyword evidence="5 15" id="KW-0679">Respiratory chain</keyword>
<feature type="region of interest" description="Disordered" evidence="17">
    <location>
        <begin position="555"/>
        <end position="578"/>
    </location>
</feature>
<name>A0A521C8V8_9BACT</name>
<dbReference type="GO" id="GO:0006119">
    <property type="term" value="P:oxidative phosphorylation"/>
    <property type="evidence" value="ECO:0007669"/>
    <property type="project" value="UniProtKB-UniPathway"/>
</dbReference>
<evidence type="ECO:0000256" key="5">
    <source>
        <dbReference type="ARBA" id="ARBA00022660"/>
    </source>
</evidence>
<dbReference type="GO" id="GO:0022904">
    <property type="term" value="P:respiratory electron transport chain"/>
    <property type="evidence" value="ECO:0007669"/>
    <property type="project" value="TreeGrafter"/>
</dbReference>
<keyword evidence="12 16" id="KW-0186">Copper</keyword>
<feature type="transmembrane region" description="Helical" evidence="16">
    <location>
        <begin position="132"/>
        <end position="151"/>
    </location>
</feature>
<dbReference type="InterPro" id="IPR036927">
    <property type="entry name" value="Cyt_c_oxase-like_su1_sf"/>
</dbReference>
<dbReference type="OrthoDB" id="9759913at2"/>
<keyword evidence="8" id="KW-1278">Translocase</keyword>